<dbReference type="Pfam" id="PF00651">
    <property type="entry name" value="BTB"/>
    <property type="match status" value="1"/>
</dbReference>
<dbReference type="InterPro" id="IPR027356">
    <property type="entry name" value="NPH3_dom"/>
</dbReference>
<sequence>MQEMQMRNWGNLGVVETIYEEESEFSSPSSSSVSPSLLSPSHTPLHSRVQAWSQATGRQTDILIRVQGTCFRLHKERLTSRSSYLKRHLTEAVYDFSLSPPLNITAEVFTLIAEFCYSSDVQITPSNVAALRTATELMGMTEAKGIEEENLSHVTEAYFRGVIAINQEYASMVLRSCLPLLPEAETRAFLVSRCIEALKLADGGHIEDVTCLDDVVAMNPQDFLVVAESMCRRFRNHDVLYQIVNLYLKENNFGKLAEEQKAEICNCIDCAKLSPHTLVECVQNPRMPLRFIIRAMLVEQLNTRNSIVSAAAVSHHLHSTTAATMTHRHHRHRSELQGRNSTTLGDHLHHEAIVRHSAHLRAAMESTSSRIQSLENELRGMKKLLLESTTHQAGPRRSKMLDSERPKSFHYVPSENGNNKIERGERGSVSSASFRFDSRIMGIPEAGKSSLYEESCEFNNGPPKATKSFRQRLMNGLKNAFRVSSNSVLN</sequence>
<evidence type="ECO:0000256" key="4">
    <source>
        <dbReference type="PROSITE-ProRule" id="PRU00982"/>
    </source>
</evidence>
<comment type="similarity">
    <text evidence="4">Belongs to the NPH3 family.</text>
</comment>
<evidence type="ECO:0000259" key="8">
    <source>
        <dbReference type="PROSITE" id="PS51649"/>
    </source>
</evidence>
<organism evidence="9 10">
    <name type="scientific">Acacia crassicarpa</name>
    <name type="common">northern wattle</name>
    <dbReference type="NCBI Taxonomy" id="499986"/>
    <lineage>
        <taxon>Eukaryota</taxon>
        <taxon>Viridiplantae</taxon>
        <taxon>Streptophyta</taxon>
        <taxon>Embryophyta</taxon>
        <taxon>Tracheophyta</taxon>
        <taxon>Spermatophyta</taxon>
        <taxon>Magnoliopsida</taxon>
        <taxon>eudicotyledons</taxon>
        <taxon>Gunneridae</taxon>
        <taxon>Pentapetalae</taxon>
        <taxon>rosids</taxon>
        <taxon>fabids</taxon>
        <taxon>Fabales</taxon>
        <taxon>Fabaceae</taxon>
        <taxon>Caesalpinioideae</taxon>
        <taxon>mimosoid clade</taxon>
        <taxon>Acacieae</taxon>
        <taxon>Acacia</taxon>
    </lineage>
</organism>
<dbReference type="InterPro" id="IPR000210">
    <property type="entry name" value="BTB/POZ_dom"/>
</dbReference>
<dbReference type="Pfam" id="PF03000">
    <property type="entry name" value="NPH3"/>
    <property type="match status" value="1"/>
</dbReference>
<evidence type="ECO:0000256" key="5">
    <source>
        <dbReference type="SAM" id="Coils"/>
    </source>
</evidence>
<evidence type="ECO:0000313" key="9">
    <source>
        <dbReference type="EMBL" id="KAK4260179.1"/>
    </source>
</evidence>
<accession>A0AAE1JVL2</accession>
<evidence type="ECO:0000256" key="6">
    <source>
        <dbReference type="SAM" id="MobiDB-lite"/>
    </source>
</evidence>
<evidence type="ECO:0008006" key="11">
    <source>
        <dbReference type="Google" id="ProtNLM"/>
    </source>
</evidence>
<evidence type="ECO:0000259" key="7">
    <source>
        <dbReference type="PROSITE" id="PS50097"/>
    </source>
</evidence>
<feature type="domain" description="BTB" evidence="7">
    <location>
        <begin position="60"/>
        <end position="125"/>
    </location>
</feature>
<feature type="coiled-coil region" evidence="5">
    <location>
        <begin position="357"/>
        <end position="384"/>
    </location>
</feature>
<comment type="pathway">
    <text evidence="2">Protein modification; protein ubiquitination.</text>
</comment>
<dbReference type="GO" id="GO:0012505">
    <property type="term" value="C:endomembrane system"/>
    <property type="evidence" value="ECO:0007669"/>
    <property type="project" value="UniProtKB-SubCell"/>
</dbReference>
<dbReference type="Proteomes" id="UP001293593">
    <property type="component" value="Unassembled WGS sequence"/>
</dbReference>
<evidence type="ECO:0000256" key="2">
    <source>
        <dbReference type="ARBA" id="ARBA00004906"/>
    </source>
</evidence>
<dbReference type="Gene3D" id="3.30.710.10">
    <property type="entry name" value="Potassium Channel Kv1.1, Chain A"/>
    <property type="match status" value="1"/>
</dbReference>
<keyword evidence="10" id="KW-1185">Reference proteome</keyword>
<comment type="subcellular location">
    <subcellularLocation>
        <location evidence="1">Endomembrane system</location>
        <topology evidence="1">Peripheral membrane protein</topology>
    </subcellularLocation>
</comment>
<dbReference type="PROSITE" id="PS51649">
    <property type="entry name" value="NPH3"/>
    <property type="match status" value="1"/>
</dbReference>
<reference evidence="9" key="1">
    <citation type="submission" date="2023-10" db="EMBL/GenBank/DDBJ databases">
        <title>Chromosome-level genome of the transformable northern wattle, Acacia crassicarpa.</title>
        <authorList>
            <person name="Massaro I."/>
            <person name="Sinha N.R."/>
            <person name="Poethig S."/>
            <person name="Leichty A.R."/>
        </authorList>
    </citation>
    <scope>NUCLEOTIDE SEQUENCE</scope>
    <source>
        <strain evidence="9">Acra3RX</strain>
        <tissue evidence="9">Leaf</tissue>
    </source>
</reference>
<dbReference type="AlphaFoldDB" id="A0AAE1JVL2"/>
<feature type="region of interest" description="Disordered" evidence="6">
    <location>
        <begin position="390"/>
        <end position="426"/>
    </location>
</feature>
<dbReference type="SMART" id="SM00225">
    <property type="entry name" value="BTB"/>
    <property type="match status" value="1"/>
</dbReference>
<feature type="domain" description="NPH3" evidence="8">
    <location>
        <begin position="218"/>
        <end position="302"/>
    </location>
</feature>
<keyword evidence="5" id="KW-0175">Coiled coil</keyword>
<dbReference type="SUPFAM" id="SSF54695">
    <property type="entry name" value="POZ domain"/>
    <property type="match status" value="1"/>
</dbReference>
<proteinExistence type="inferred from homology"/>
<dbReference type="InterPro" id="IPR043454">
    <property type="entry name" value="NPH3/RPT2-like"/>
</dbReference>
<evidence type="ECO:0000256" key="1">
    <source>
        <dbReference type="ARBA" id="ARBA00004184"/>
    </source>
</evidence>
<comment type="caution">
    <text evidence="9">The sequence shown here is derived from an EMBL/GenBank/DDBJ whole genome shotgun (WGS) entry which is preliminary data.</text>
</comment>
<dbReference type="InterPro" id="IPR011333">
    <property type="entry name" value="SKP1/BTB/POZ_sf"/>
</dbReference>
<gene>
    <name evidence="9" type="ORF">QN277_003328</name>
</gene>
<evidence type="ECO:0000256" key="3">
    <source>
        <dbReference type="ARBA" id="ARBA00022786"/>
    </source>
</evidence>
<protein>
    <recommendedName>
        <fullName evidence="11">BTB/POZ domain-containing protein</fullName>
    </recommendedName>
</protein>
<keyword evidence="3" id="KW-0833">Ubl conjugation pathway</keyword>
<evidence type="ECO:0000313" key="10">
    <source>
        <dbReference type="Proteomes" id="UP001293593"/>
    </source>
</evidence>
<dbReference type="EMBL" id="JAWXYG010000010">
    <property type="protein sequence ID" value="KAK4260179.1"/>
    <property type="molecule type" value="Genomic_DNA"/>
</dbReference>
<name>A0AAE1JVL2_9FABA</name>
<dbReference type="PROSITE" id="PS50097">
    <property type="entry name" value="BTB"/>
    <property type="match status" value="1"/>
</dbReference>
<dbReference type="PANTHER" id="PTHR32370">
    <property type="entry name" value="OS12G0117600 PROTEIN"/>
    <property type="match status" value="1"/>
</dbReference>